<dbReference type="HOGENOM" id="CLU_070752_0_0_4"/>
<dbReference type="Gene3D" id="3.40.50.2000">
    <property type="entry name" value="Glycogen Phosphorylase B"/>
    <property type="match status" value="1"/>
</dbReference>
<dbReference type="AlphaFoldDB" id="A0A0T7CN73"/>
<keyword evidence="5" id="KW-1185">Reference proteome</keyword>
<accession>A0A0T7CN73</accession>
<reference evidence="4 5" key="1">
    <citation type="journal article" date="2012" name="BMC Genomics">
        <title>Comparative genomics of the classical Bordetella subspecies: the evolution and exchange of virulence-associated diversity amongst closely related pathogens.</title>
        <authorList>
            <person name="Park J."/>
            <person name="Zhang Y."/>
            <person name="Buboltz A.M."/>
            <person name="Zhang X."/>
            <person name="Schuster S.C."/>
            <person name="Ahuja U."/>
            <person name="Liu M."/>
            <person name="Miller J.F."/>
            <person name="Sebaihia M."/>
            <person name="Bentley S.D."/>
            <person name="Parkhill J."/>
            <person name="Harvill E.T."/>
        </authorList>
    </citation>
    <scope>NUCLEOTIDE SEQUENCE [LARGE SCALE GENOMIC DNA]</scope>
    <source>
        <strain evidence="5">ATCC 9797 / DSM 5571 / CCUG 30873 / LMG 14455 / NCTC 10739 / 18323</strain>
    </source>
</reference>
<evidence type="ECO:0000256" key="2">
    <source>
        <dbReference type="ARBA" id="ARBA00022679"/>
    </source>
</evidence>
<dbReference type="Proteomes" id="UP000005250">
    <property type="component" value="Chromosome"/>
</dbReference>
<keyword evidence="2" id="KW-0808">Transferase</keyword>
<dbReference type="GO" id="GO:0008713">
    <property type="term" value="F:ADP-heptose-lipopolysaccharide heptosyltransferase activity"/>
    <property type="evidence" value="ECO:0007669"/>
    <property type="project" value="TreeGrafter"/>
</dbReference>
<organism evidence="4 5">
    <name type="scientific">Bordetella pertussis (strain ATCC 9797 / DSM 5571 / CCUG 30873 / LMG 14455 / NCTC 10739 / 18323)</name>
    <dbReference type="NCBI Taxonomy" id="568706"/>
    <lineage>
        <taxon>Bacteria</taxon>
        <taxon>Pseudomonadati</taxon>
        <taxon>Pseudomonadota</taxon>
        <taxon>Betaproteobacteria</taxon>
        <taxon>Burkholderiales</taxon>
        <taxon>Alcaligenaceae</taxon>
        <taxon>Bordetella</taxon>
    </lineage>
</organism>
<evidence type="ECO:0000256" key="1">
    <source>
        <dbReference type="ARBA" id="ARBA00022676"/>
    </source>
</evidence>
<name>A0A0T7CN73_BORP1</name>
<dbReference type="EMBL" id="HE965805">
    <property type="protein sequence ID" value="CCJ62963.1"/>
    <property type="molecule type" value="Genomic_DNA"/>
</dbReference>
<dbReference type="GO" id="GO:0009244">
    <property type="term" value="P:lipopolysaccharide core region biosynthetic process"/>
    <property type="evidence" value="ECO:0007669"/>
    <property type="project" value="TreeGrafter"/>
</dbReference>
<dbReference type="PANTHER" id="PTHR30160">
    <property type="entry name" value="TETRAACYLDISACCHARIDE 4'-KINASE-RELATED"/>
    <property type="match status" value="1"/>
</dbReference>
<dbReference type="GO" id="GO:0005829">
    <property type="term" value="C:cytosol"/>
    <property type="evidence" value="ECO:0007669"/>
    <property type="project" value="TreeGrafter"/>
</dbReference>
<keyword evidence="1" id="KW-0328">Glycosyltransferase</keyword>
<dbReference type="Pfam" id="PF01075">
    <property type="entry name" value="Glyco_transf_9"/>
    <property type="match status" value="1"/>
</dbReference>
<dbReference type="eggNOG" id="COG0859">
    <property type="taxonomic scope" value="Bacteria"/>
</dbReference>
<dbReference type="InterPro" id="IPR002201">
    <property type="entry name" value="Glyco_trans_9"/>
</dbReference>
<dbReference type="SUPFAM" id="SSF53756">
    <property type="entry name" value="UDP-Glycosyltransferase/glycogen phosphorylase"/>
    <property type="match status" value="1"/>
</dbReference>
<gene>
    <name evidence="4" type="ordered locus">BN118_1538</name>
</gene>
<evidence type="ECO:0000313" key="5">
    <source>
        <dbReference type="Proteomes" id="UP000005250"/>
    </source>
</evidence>
<proteinExistence type="predicted"/>
<dbReference type="KEGG" id="bper:BN118_1538"/>
<sequence>MARTIENMAKPASDMPPYDKAAALRGLAGARRVALLMAPRLGDTLLMMNMARNLAAHGREVSIFGDYIHGLRDWFPGLDIRPSLSEEQAGQVLPGYDCAAQMHVGWPYALHAHQPNYFYYDAHVAITGRGFVKLFQIRDFCREQLGLAQAGADNGLRPPPQVQPHRSHPRRVALHPTSTGAQRCWAPRHFKELGLRLLHEGYEPNYIVAPHERAEWSWVLDHGLHLPQFPSLSEVAGFIHASGWFIGNESGIGHLASNVGVPTLSLTGRPTRTRAWRPAWSTSRIVYPALIPGGRWRDRLWREWLSPRRVMSAFHKLQADDRRQPVGVPWGKI</sequence>
<feature type="region of interest" description="Disordered" evidence="3">
    <location>
        <begin position="151"/>
        <end position="177"/>
    </location>
</feature>
<evidence type="ECO:0000313" key="4">
    <source>
        <dbReference type="EMBL" id="CCJ62963.1"/>
    </source>
</evidence>
<dbReference type="InterPro" id="IPR051199">
    <property type="entry name" value="LPS_LOS_Heptosyltrfase"/>
</dbReference>
<protein>
    <submittedName>
        <fullName evidence="4">Uncharacterized protein</fullName>
    </submittedName>
</protein>
<evidence type="ECO:0000256" key="3">
    <source>
        <dbReference type="SAM" id="MobiDB-lite"/>
    </source>
</evidence>